<proteinExistence type="predicted"/>
<keyword evidence="2" id="KW-1185">Reference proteome</keyword>
<dbReference type="RefSeq" id="WP_199575848.1">
    <property type="nucleotide sequence ID" value="NZ_JAENBO010000004.1"/>
</dbReference>
<reference evidence="1 2" key="1">
    <citation type="journal article" date="2021" name="Int. J. Syst. Evol. Microbiol.">
        <title>Streptococcus vicugnae sp. nov., isolated from faeces of alpacas (Vicugna pacos) and cattle (Bos taurus), Streptococcus zalophi sp. nov., and Streptococcus pacificus sp. nov., isolated from respiratory tract of California sea lions (Zalophus californianus).</title>
        <authorList>
            <person name="Volokhov D.V."/>
            <person name="Zagorodnyaya T.A."/>
            <person name="Shen Z."/>
            <person name="Blom J."/>
            <person name="Furtak V.A."/>
            <person name="Eisenberg T."/>
            <person name="Fan P."/>
            <person name="Jeong K.C."/>
            <person name="Gao Y."/>
            <person name="Zhang S."/>
            <person name="Amselle M."/>
        </authorList>
    </citation>
    <scope>NUCLEOTIDE SEQUENCE [LARGE SCALE GENOMIC DNA]</scope>
    <source>
        <strain evidence="1 2">CSL7591</strain>
    </source>
</reference>
<dbReference type="InterPro" id="IPR019292">
    <property type="entry name" value="McrC"/>
</dbReference>
<accession>A0ABS0ZKF9</accession>
<dbReference type="Pfam" id="PF10117">
    <property type="entry name" value="McrBC"/>
    <property type="match status" value="1"/>
</dbReference>
<organism evidence="1 2">
    <name type="scientific">Streptococcus pacificus</name>
    <dbReference type="NCBI Taxonomy" id="2740577"/>
    <lineage>
        <taxon>Bacteria</taxon>
        <taxon>Bacillati</taxon>
        <taxon>Bacillota</taxon>
        <taxon>Bacilli</taxon>
        <taxon>Lactobacillales</taxon>
        <taxon>Streptococcaceae</taxon>
        <taxon>Streptococcus</taxon>
    </lineage>
</organism>
<evidence type="ECO:0000313" key="2">
    <source>
        <dbReference type="Proteomes" id="UP000653045"/>
    </source>
</evidence>
<dbReference type="Proteomes" id="UP000653045">
    <property type="component" value="Unassembled WGS sequence"/>
</dbReference>
<evidence type="ECO:0000313" key="1">
    <source>
        <dbReference type="EMBL" id="MBJ8326208.1"/>
    </source>
</evidence>
<gene>
    <name evidence="1" type="ORF">JHK62_05935</name>
</gene>
<dbReference type="PANTHER" id="PTHR38733">
    <property type="entry name" value="PROTEIN MCRC"/>
    <property type="match status" value="1"/>
</dbReference>
<comment type="caution">
    <text evidence="1">The sequence shown here is derived from an EMBL/GenBank/DDBJ whole genome shotgun (WGS) entry which is preliminary data.</text>
</comment>
<dbReference type="PANTHER" id="PTHR38733:SF1">
    <property type="entry name" value="TYPE IV METHYL-DIRECTED RESTRICTION ENZYME ECOKMCRBC"/>
    <property type="match status" value="1"/>
</dbReference>
<protein>
    <submittedName>
        <fullName evidence="1">Guanosine 5'-monophosphate oxidoreductase</fullName>
    </submittedName>
</protein>
<sequence length="423" mass="49606">MTSHILTDNSNVSRLANHPIVKNLVNKDLSLLSKENFLIFPQQLSESYDLDNDNVIFHQKNDAIWTGNVVGIIGDGTSDIRINSRFTKEGQQDFFLRYMMQQVLHYNVVDSKNITSQEISYYDLLLFLFPYYLNEALRKGTYKEYVKKSYNDSNVKGPIEIASHIRKNLPFVGKIAYTTREFNYDNQMTELIRHTIEKIQQEKEFLLTDNENTKENVRTIKSMTASYNRLDREIIIQKNILNPVKSGYFEEYALLQRLCLKILTEEKTGFGDDENQIHGIIIDVAWLWEEYIWKITQWHHYGRKAELDTLGLFSQPINDNQQHRYPDFAFRGIPIDTKYKRNIDKRNDYNQIITYLHIMASQKGGFLQPTDVENDKGLTVLGELFGGGELFSYKFFIPQEYSNYEDFVLQIRNSEKALKVLSL</sequence>
<name>A0ABS0ZKF9_9STRE</name>
<dbReference type="EMBL" id="JAENBO010000004">
    <property type="protein sequence ID" value="MBJ8326208.1"/>
    <property type="molecule type" value="Genomic_DNA"/>
</dbReference>